<sequence>MLPVIRDFPEAFTRSNCPTPEKTIKEDPIFAAKICPECESIIRRYDAQKRNWQRLTQEPPAKGPTTKMIIDSLLGNCKAAMDETGHWINQSKGHRPSDHASSDPNHAGSDHDKAPSS</sequence>
<keyword evidence="3" id="KW-1185">Reference proteome</keyword>
<comment type="caution">
    <text evidence="2">The sequence shown here is derived from an EMBL/GenBank/DDBJ whole genome shotgun (WGS) entry which is preliminary data.</text>
</comment>
<organism evidence="2 3">
    <name type="scientific">Penicillium diatomitis</name>
    <dbReference type="NCBI Taxonomy" id="2819901"/>
    <lineage>
        <taxon>Eukaryota</taxon>
        <taxon>Fungi</taxon>
        <taxon>Dikarya</taxon>
        <taxon>Ascomycota</taxon>
        <taxon>Pezizomycotina</taxon>
        <taxon>Eurotiomycetes</taxon>
        <taxon>Eurotiomycetidae</taxon>
        <taxon>Eurotiales</taxon>
        <taxon>Aspergillaceae</taxon>
        <taxon>Penicillium</taxon>
    </lineage>
</organism>
<evidence type="ECO:0000313" key="3">
    <source>
        <dbReference type="Proteomes" id="UP001148312"/>
    </source>
</evidence>
<accession>A0A9W9X5G4</accession>
<reference evidence="2" key="2">
    <citation type="journal article" date="2023" name="IMA Fungus">
        <title>Comparative genomic study of the Penicillium genus elucidates a diverse pangenome and 15 lateral gene transfer events.</title>
        <authorList>
            <person name="Petersen C."/>
            <person name="Sorensen T."/>
            <person name="Nielsen M.R."/>
            <person name="Sondergaard T.E."/>
            <person name="Sorensen J.L."/>
            <person name="Fitzpatrick D.A."/>
            <person name="Frisvad J.C."/>
            <person name="Nielsen K.L."/>
        </authorList>
    </citation>
    <scope>NUCLEOTIDE SEQUENCE</scope>
    <source>
        <strain evidence="2">IBT 30728</strain>
    </source>
</reference>
<dbReference type="Proteomes" id="UP001148312">
    <property type="component" value="Unassembled WGS sequence"/>
</dbReference>
<evidence type="ECO:0000313" key="2">
    <source>
        <dbReference type="EMBL" id="KAJ5483990.1"/>
    </source>
</evidence>
<gene>
    <name evidence="2" type="ORF">N7539_005786</name>
</gene>
<dbReference type="AlphaFoldDB" id="A0A9W9X5G4"/>
<reference evidence="2" key="1">
    <citation type="submission" date="2022-12" db="EMBL/GenBank/DDBJ databases">
        <authorList>
            <person name="Petersen C."/>
        </authorList>
    </citation>
    <scope>NUCLEOTIDE SEQUENCE</scope>
    <source>
        <strain evidence="2">IBT 30728</strain>
    </source>
</reference>
<protein>
    <submittedName>
        <fullName evidence="2">Uncharacterized protein</fullName>
    </submittedName>
</protein>
<name>A0A9W9X5G4_9EURO</name>
<feature type="compositionally biased region" description="Basic and acidic residues" evidence="1">
    <location>
        <begin position="108"/>
        <end position="117"/>
    </location>
</feature>
<dbReference type="EMBL" id="JAPWDQ010000006">
    <property type="protein sequence ID" value="KAJ5483990.1"/>
    <property type="molecule type" value="Genomic_DNA"/>
</dbReference>
<dbReference type="RefSeq" id="XP_056789260.1">
    <property type="nucleotide sequence ID" value="XM_056935388.1"/>
</dbReference>
<proteinExistence type="predicted"/>
<evidence type="ECO:0000256" key="1">
    <source>
        <dbReference type="SAM" id="MobiDB-lite"/>
    </source>
</evidence>
<feature type="region of interest" description="Disordered" evidence="1">
    <location>
        <begin position="84"/>
        <end position="117"/>
    </location>
</feature>
<dbReference type="GeneID" id="81625637"/>